<proteinExistence type="inferred from homology"/>
<dbReference type="Proteomes" id="UP000265955">
    <property type="component" value="Unassembled WGS sequence"/>
</dbReference>
<protein>
    <submittedName>
        <fullName evidence="3">Tripartite tricarboxylate transporter substrate binding protein</fullName>
    </submittedName>
</protein>
<evidence type="ECO:0000256" key="2">
    <source>
        <dbReference type="SAM" id="SignalP"/>
    </source>
</evidence>
<dbReference type="PANTHER" id="PTHR42928:SF5">
    <property type="entry name" value="BLR1237 PROTEIN"/>
    <property type="match status" value="1"/>
</dbReference>
<reference evidence="4" key="1">
    <citation type="submission" date="2018-09" db="EMBL/GenBank/DDBJ databases">
        <authorList>
            <person name="Zhu H."/>
        </authorList>
    </citation>
    <scope>NUCLEOTIDE SEQUENCE [LARGE SCALE GENOMIC DNA]</scope>
    <source>
        <strain evidence="4">K1R23-30</strain>
    </source>
</reference>
<dbReference type="InterPro" id="IPR042100">
    <property type="entry name" value="Bug_dom1"/>
</dbReference>
<dbReference type="Pfam" id="PF03401">
    <property type="entry name" value="TctC"/>
    <property type="match status" value="1"/>
</dbReference>
<dbReference type="PANTHER" id="PTHR42928">
    <property type="entry name" value="TRICARBOXYLATE-BINDING PROTEIN"/>
    <property type="match status" value="1"/>
</dbReference>
<organism evidence="3 4">
    <name type="scientific">Noviherbaspirillum saxi</name>
    <dbReference type="NCBI Taxonomy" id="2320863"/>
    <lineage>
        <taxon>Bacteria</taxon>
        <taxon>Pseudomonadati</taxon>
        <taxon>Pseudomonadota</taxon>
        <taxon>Betaproteobacteria</taxon>
        <taxon>Burkholderiales</taxon>
        <taxon>Oxalobacteraceae</taxon>
        <taxon>Noviherbaspirillum</taxon>
    </lineage>
</organism>
<accession>A0A3A3FMB5</accession>
<keyword evidence="2" id="KW-0732">Signal</keyword>
<feature type="chain" id="PRO_5017333012" evidence="2">
    <location>
        <begin position="28"/>
        <end position="324"/>
    </location>
</feature>
<dbReference type="OrthoDB" id="9125369at2"/>
<comment type="similarity">
    <text evidence="1">Belongs to the UPF0065 (bug) family.</text>
</comment>
<comment type="caution">
    <text evidence="3">The sequence shown here is derived from an EMBL/GenBank/DDBJ whole genome shotgun (WGS) entry which is preliminary data.</text>
</comment>
<dbReference type="InterPro" id="IPR005064">
    <property type="entry name" value="BUG"/>
</dbReference>
<dbReference type="Gene3D" id="3.40.190.10">
    <property type="entry name" value="Periplasmic binding protein-like II"/>
    <property type="match status" value="1"/>
</dbReference>
<name>A0A3A3FMB5_9BURK</name>
<evidence type="ECO:0000256" key="1">
    <source>
        <dbReference type="ARBA" id="ARBA00006987"/>
    </source>
</evidence>
<dbReference type="SUPFAM" id="SSF53850">
    <property type="entry name" value="Periplasmic binding protein-like II"/>
    <property type="match status" value="1"/>
</dbReference>
<dbReference type="CDD" id="cd13578">
    <property type="entry name" value="PBP2_Bug27"/>
    <property type="match status" value="1"/>
</dbReference>
<evidence type="ECO:0000313" key="3">
    <source>
        <dbReference type="EMBL" id="RJF92485.1"/>
    </source>
</evidence>
<dbReference type="Gene3D" id="3.40.190.150">
    <property type="entry name" value="Bordetella uptake gene, domain 1"/>
    <property type="match status" value="1"/>
</dbReference>
<feature type="signal peptide" evidence="2">
    <location>
        <begin position="1"/>
        <end position="27"/>
    </location>
</feature>
<gene>
    <name evidence="3" type="ORF">D3871_28170</name>
</gene>
<evidence type="ECO:0000313" key="4">
    <source>
        <dbReference type="Proteomes" id="UP000265955"/>
    </source>
</evidence>
<keyword evidence="4" id="KW-1185">Reference proteome</keyword>
<sequence>MKLNQWCRIFALSGVFVSALAAPHAVAQSYPSKPINFVVPAAAGGPTDAVTRLIADQMSKSMGVSVIVEPKPGGGGNIGANYVAKSAPDGYTLLMATLGTHAVNETMYSNLQFDPQKDFEAVSQVVSYPLVIAVRPDLGINNVADLIKLAKTRNLNRGSGGSGTSMHLSGEYFNSMAGVQMTHVPYKGSAPAVTDLLGGQIDLVFDTILTVLPHVKQGKVKVIGVTTDTRSPVLPDVPPISDTVPGYSMSSWIGVVVPKGTPKSIVDRLQTEIAKALKVPDVREKLLSQAAQPVGSTPEQFREFIKQETIRWGKVVKESGAKAN</sequence>
<dbReference type="PIRSF" id="PIRSF017082">
    <property type="entry name" value="YflP"/>
    <property type="match status" value="1"/>
</dbReference>
<dbReference type="AlphaFoldDB" id="A0A3A3FMB5"/>
<dbReference type="EMBL" id="QYUO01000003">
    <property type="protein sequence ID" value="RJF92485.1"/>
    <property type="molecule type" value="Genomic_DNA"/>
</dbReference>